<proteinExistence type="predicted"/>
<evidence type="ECO:0000256" key="1">
    <source>
        <dbReference type="SAM" id="SignalP"/>
    </source>
</evidence>
<keyword evidence="3" id="KW-1185">Reference proteome</keyword>
<accession>A0A4R2GTJ8</accession>
<feature type="signal peptide" evidence="1">
    <location>
        <begin position="1"/>
        <end position="23"/>
    </location>
</feature>
<gene>
    <name evidence="2" type="ORF">EV666_10752</name>
</gene>
<organism evidence="2 3">
    <name type="scientific">Camelimonas lactis</name>
    <dbReference type="NCBI Taxonomy" id="659006"/>
    <lineage>
        <taxon>Bacteria</taxon>
        <taxon>Pseudomonadati</taxon>
        <taxon>Pseudomonadota</taxon>
        <taxon>Alphaproteobacteria</taxon>
        <taxon>Hyphomicrobiales</taxon>
        <taxon>Chelatococcaceae</taxon>
        <taxon>Camelimonas</taxon>
    </lineage>
</organism>
<reference evidence="2 3" key="1">
    <citation type="submission" date="2019-03" db="EMBL/GenBank/DDBJ databases">
        <title>Genomic Encyclopedia of Type Strains, Phase IV (KMG-IV): sequencing the most valuable type-strain genomes for metagenomic binning, comparative biology and taxonomic classification.</title>
        <authorList>
            <person name="Goeker M."/>
        </authorList>
    </citation>
    <scope>NUCLEOTIDE SEQUENCE [LARGE SCALE GENOMIC DNA]</scope>
    <source>
        <strain evidence="2 3">DSM 22958</strain>
    </source>
</reference>
<evidence type="ECO:0000313" key="3">
    <source>
        <dbReference type="Proteomes" id="UP000294881"/>
    </source>
</evidence>
<protein>
    <submittedName>
        <fullName evidence="2">Uncharacterized protein</fullName>
    </submittedName>
</protein>
<sequence>MKLLKKVILPALAGLVLSTAVMAADVVYPGAAGGGLVPPAGMTASKKFAGFEDAATGSSILFVDMPAEAWPQLKTGMTAEALKHQGVELSGPPREVKLPGGEAAILLAGKQRIPAGVFRKWILVAQGKDATLLITAQSPETAASKLSDADMEKALLGLKTRARLSAEQQVEALPFAVKDKAGFRLVNTLAGSALLLTDGPENTVKNAAQPLVIVAGSMAGSPPEAQRKPLARAAFSSVAGVNNITVKDEKAEADGRIVISGTGKDASSGEAVSIIQVVSFNKDGFIRSILVTREADLAKYRDRFLKLAASATPR</sequence>
<dbReference type="RefSeq" id="WP_132006655.1">
    <property type="nucleotide sequence ID" value="NZ_JBHUNN010000001.1"/>
</dbReference>
<feature type="chain" id="PRO_5020713959" evidence="1">
    <location>
        <begin position="24"/>
        <end position="314"/>
    </location>
</feature>
<name>A0A4R2GTJ8_9HYPH</name>
<dbReference type="OrthoDB" id="7926124at2"/>
<dbReference type="EMBL" id="SLWL01000007">
    <property type="protein sequence ID" value="TCO13026.1"/>
    <property type="molecule type" value="Genomic_DNA"/>
</dbReference>
<keyword evidence="1" id="KW-0732">Signal</keyword>
<dbReference type="AlphaFoldDB" id="A0A4R2GTJ8"/>
<dbReference type="Proteomes" id="UP000294881">
    <property type="component" value="Unassembled WGS sequence"/>
</dbReference>
<evidence type="ECO:0000313" key="2">
    <source>
        <dbReference type="EMBL" id="TCO13026.1"/>
    </source>
</evidence>
<comment type="caution">
    <text evidence="2">The sequence shown here is derived from an EMBL/GenBank/DDBJ whole genome shotgun (WGS) entry which is preliminary data.</text>
</comment>